<organism evidence="7 8">
    <name type="scientific">Streptomyces diastatochromogenes</name>
    <dbReference type="NCBI Taxonomy" id="42236"/>
    <lineage>
        <taxon>Bacteria</taxon>
        <taxon>Bacillati</taxon>
        <taxon>Actinomycetota</taxon>
        <taxon>Actinomycetes</taxon>
        <taxon>Kitasatosporales</taxon>
        <taxon>Streptomycetaceae</taxon>
        <taxon>Streptomyces</taxon>
    </lineage>
</organism>
<evidence type="ECO:0000259" key="5">
    <source>
        <dbReference type="Pfam" id="PF00501"/>
    </source>
</evidence>
<dbReference type="GO" id="GO:0006633">
    <property type="term" value="P:fatty acid biosynthetic process"/>
    <property type="evidence" value="ECO:0007669"/>
    <property type="project" value="TreeGrafter"/>
</dbReference>
<dbReference type="InterPro" id="IPR051087">
    <property type="entry name" value="Mitochondrial_ACSM"/>
</dbReference>
<proteinExistence type="inferred from homology"/>
<dbReference type="GO" id="GO:0016405">
    <property type="term" value="F:CoA-ligase activity"/>
    <property type="evidence" value="ECO:0007669"/>
    <property type="project" value="UniProtKB-ARBA"/>
</dbReference>
<dbReference type="Proteomes" id="UP000215483">
    <property type="component" value="Unassembled WGS sequence"/>
</dbReference>
<evidence type="ECO:0000313" key="7">
    <source>
        <dbReference type="EMBL" id="OXY91401.1"/>
    </source>
</evidence>
<dbReference type="InterPro" id="IPR045851">
    <property type="entry name" value="AMP-bd_C_sf"/>
</dbReference>
<evidence type="ECO:0000256" key="3">
    <source>
        <dbReference type="ARBA" id="ARBA00022741"/>
    </source>
</evidence>
<accession>A0A233S6T7</accession>
<dbReference type="Gene3D" id="3.30.300.30">
    <property type="match status" value="1"/>
</dbReference>
<evidence type="ECO:0000256" key="2">
    <source>
        <dbReference type="ARBA" id="ARBA00022598"/>
    </source>
</evidence>
<keyword evidence="3" id="KW-0547">Nucleotide-binding</keyword>
<name>A0A233S6T7_STRDA</name>
<dbReference type="FunFam" id="3.30.300.30:FF:000028">
    <property type="entry name" value="AMP-dependent synthetase"/>
    <property type="match status" value="1"/>
</dbReference>
<dbReference type="Pfam" id="PF13193">
    <property type="entry name" value="AMP-binding_C"/>
    <property type="match status" value="1"/>
</dbReference>
<dbReference type="RefSeq" id="WP_094219856.1">
    <property type="nucleotide sequence ID" value="NZ_MCGQ01000029.1"/>
</dbReference>
<dbReference type="GO" id="GO:0006637">
    <property type="term" value="P:acyl-CoA metabolic process"/>
    <property type="evidence" value="ECO:0007669"/>
    <property type="project" value="TreeGrafter"/>
</dbReference>
<keyword evidence="8" id="KW-1185">Reference proteome</keyword>
<reference evidence="7 8" key="1">
    <citation type="submission" date="2016-07" db="EMBL/GenBank/DDBJ databases">
        <title>Draft genome of Streptomyces diastatochromogenes.</title>
        <authorList>
            <person name="Podduturi R."/>
            <person name="Lukassen M.B."/>
            <person name="Clausen N."/>
            <person name="Nielsen J.L."/>
            <person name="Jorgensen N.O."/>
        </authorList>
    </citation>
    <scope>NUCLEOTIDE SEQUENCE [LARGE SCALE GENOMIC DNA]</scope>
    <source>
        <strain evidence="7 8">DSM 40608</strain>
    </source>
</reference>
<evidence type="ECO:0000256" key="4">
    <source>
        <dbReference type="ARBA" id="ARBA00022840"/>
    </source>
</evidence>
<sequence>MTTATDVFRNARDFLLEHREDYATAHAGFAWPRPEHFNWALDWFDVIADGNDRTALHIVEEDGTETRLSFAELAERSNRVANHLRARGVAAEDRILVMLGNQAELWETALAAMKLRAVVIPATPLLGPADLRDRVERGRVKHVLVRAEDTAKFADVPGTYTRIAVGGVPERGWEAYEDAYTAPADFAPDGPTRADDPLMLYFTSGTTARPKLVEHTHTSYPIGHLATMYWIGLRPGDVHLNISSPGWAKHAWSNLFAPWNAEATVFIHNYTRFDAGRLMAEMDRAGVTTFCAPPTVWRMLIQADLTQLATPPREVVAAGEPLNPEVIEQVRRAWDVTIRDGFGQTETAVQVSNSPGQLLKTGSMGRPSPGYRVELLDPVSGAPGAAEGEIALDLSERPVGLMTGYHGDPDRTAEAMAGGYYRTGDIAARDEDGYLTYIGRADDVFKASDYKISPFELESALLEHEAVAEAAVVPAPDELRLAVPKAYIVLAEGWQPGPDTAKVLFEHSREVLAPYKRIRRLEFGALPKTVSGKIRRIELREATAAGSADEYREEDFR</sequence>
<gene>
    <name evidence="7" type="ORF">BEK98_29415</name>
</gene>
<evidence type="ECO:0000259" key="6">
    <source>
        <dbReference type="Pfam" id="PF13193"/>
    </source>
</evidence>
<dbReference type="AlphaFoldDB" id="A0A233S6T7"/>
<comment type="similarity">
    <text evidence="1">Belongs to the ATP-dependent AMP-binding enzyme family.</text>
</comment>
<comment type="caution">
    <text evidence="7">The sequence shown here is derived from an EMBL/GenBank/DDBJ whole genome shotgun (WGS) entry which is preliminary data.</text>
</comment>
<dbReference type="PANTHER" id="PTHR43605:SF10">
    <property type="entry name" value="ACYL-COA SYNTHETASE MEDIUM CHAIN FAMILY MEMBER 3"/>
    <property type="match status" value="1"/>
</dbReference>
<dbReference type="SUPFAM" id="SSF56801">
    <property type="entry name" value="Acetyl-CoA synthetase-like"/>
    <property type="match status" value="1"/>
</dbReference>
<dbReference type="OrthoDB" id="9803968at2"/>
<dbReference type="PANTHER" id="PTHR43605">
    <property type="entry name" value="ACYL-COENZYME A SYNTHETASE"/>
    <property type="match status" value="1"/>
</dbReference>
<feature type="domain" description="AMP-binding enzyme C-terminal" evidence="6">
    <location>
        <begin position="456"/>
        <end position="533"/>
    </location>
</feature>
<keyword evidence="2" id="KW-0436">Ligase</keyword>
<feature type="domain" description="AMP-dependent synthetase/ligase" evidence="5">
    <location>
        <begin position="51"/>
        <end position="405"/>
    </location>
</feature>
<dbReference type="EMBL" id="MCGQ01000029">
    <property type="protein sequence ID" value="OXY91401.1"/>
    <property type="molecule type" value="Genomic_DNA"/>
</dbReference>
<keyword evidence="4" id="KW-0067">ATP-binding</keyword>
<evidence type="ECO:0000256" key="1">
    <source>
        <dbReference type="ARBA" id="ARBA00006432"/>
    </source>
</evidence>
<evidence type="ECO:0000313" key="8">
    <source>
        <dbReference type="Proteomes" id="UP000215483"/>
    </source>
</evidence>
<dbReference type="GO" id="GO:0005524">
    <property type="term" value="F:ATP binding"/>
    <property type="evidence" value="ECO:0007669"/>
    <property type="project" value="UniProtKB-KW"/>
</dbReference>
<dbReference type="FunFam" id="3.40.50.12780:FF:000058">
    <property type="entry name" value="Acetyl-coenzyme A synthetase"/>
    <property type="match status" value="1"/>
</dbReference>
<dbReference type="InterPro" id="IPR042099">
    <property type="entry name" value="ANL_N_sf"/>
</dbReference>
<dbReference type="InterPro" id="IPR000873">
    <property type="entry name" value="AMP-dep_synth/lig_dom"/>
</dbReference>
<protein>
    <submittedName>
        <fullName evidence="7">AMP-dependent synthetase</fullName>
    </submittedName>
</protein>
<dbReference type="Gene3D" id="3.40.50.12780">
    <property type="entry name" value="N-terminal domain of ligase-like"/>
    <property type="match status" value="1"/>
</dbReference>
<dbReference type="InterPro" id="IPR025110">
    <property type="entry name" value="AMP-bd_C"/>
</dbReference>
<dbReference type="GO" id="GO:0015645">
    <property type="term" value="F:fatty acid ligase activity"/>
    <property type="evidence" value="ECO:0007669"/>
    <property type="project" value="TreeGrafter"/>
</dbReference>
<dbReference type="GO" id="GO:0004321">
    <property type="term" value="F:fatty-acyl-CoA synthase activity"/>
    <property type="evidence" value="ECO:0007669"/>
    <property type="project" value="TreeGrafter"/>
</dbReference>
<dbReference type="Pfam" id="PF00501">
    <property type="entry name" value="AMP-binding"/>
    <property type="match status" value="1"/>
</dbReference>